<comment type="caution">
    <text evidence="2">The sequence shown here is derived from an EMBL/GenBank/DDBJ whole genome shotgun (WGS) entry which is preliminary data.</text>
</comment>
<keyword evidence="3" id="KW-1185">Reference proteome</keyword>
<gene>
    <name evidence="2" type="ORF">EOI86_05285</name>
</gene>
<accession>A0A3S2VPM9</accession>
<proteinExistence type="predicted"/>
<evidence type="ECO:0000256" key="1">
    <source>
        <dbReference type="SAM" id="Phobius"/>
    </source>
</evidence>
<name>A0A3S2VPM9_9PROT</name>
<keyword evidence="1" id="KW-1133">Transmembrane helix</keyword>
<dbReference type="EMBL" id="SADE01000001">
    <property type="protein sequence ID" value="RVU38688.1"/>
    <property type="molecule type" value="Genomic_DNA"/>
</dbReference>
<protein>
    <submittedName>
        <fullName evidence="2">Uncharacterized protein</fullName>
    </submittedName>
</protein>
<evidence type="ECO:0000313" key="3">
    <source>
        <dbReference type="Proteomes" id="UP000287447"/>
    </source>
</evidence>
<reference evidence="3" key="1">
    <citation type="submission" date="2019-01" db="EMBL/GenBank/DDBJ databases">
        <title>Gri0909 isolated from a small marine red alga.</title>
        <authorList>
            <person name="Kim J."/>
            <person name="Jeong S.E."/>
            <person name="Jeon C.O."/>
        </authorList>
    </citation>
    <scope>NUCLEOTIDE SEQUENCE [LARGE SCALE GENOMIC DNA]</scope>
    <source>
        <strain evidence="3">Gri0909</strain>
    </source>
</reference>
<feature type="transmembrane region" description="Helical" evidence="1">
    <location>
        <begin position="12"/>
        <end position="32"/>
    </location>
</feature>
<dbReference type="RefSeq" id="WP_127764060.1">
    <property type="nucleotide sequence ID" value="NZ_SADE01000001.1"/>
</dbReference>
<sequence>MNLPEWLKPGLMGAAAGAAVLAYVGFSWGGWVTGSTAEKLASEQAQLEVVAALVPICLDQYQHDPNSGTTIAELKGASTYQRRDILIEAGWATMPGATEASNSVANACVREISATF</sequence>
<dbReference type="OrthoDB" id="5514977at2"/>
<keyword evidence="1" id="KW-0812">Transmembrane</keyword>
<organism evidence="2 3">
    <name type="scientific">Hwanghaeella grinnelliae</name>
    <dbReference type="NCBI Taxonomy" id="2500179"/>
    <lineage>
        <taxon>Bacteria</taxon>
        <taxon>Pseudomonadati</taxon>
        <taxon>Pseudomonadota</taxon>
        <taxon>Alphaproteobacteria</taxon>
        <taxon>Rhodospirillales</taxon>
        <taxon>Rhodospirillaceae</taxon>
        <taxon>Hwanghaeella</taxon>
    </lineage>
</organism>
<evidence type="ECO:0000313" key="2">
    <source>
        <dbReference type="EMBL" id="RVU38688.1"/>
    </source>
</evidence>
<keyword evidence="1" id="KW-0472">Membrane</keyword>
<dbReference type="AlphaFoldDB" id="A0A3S2VPM9"/>
<dbReference type="Proteomes" id="UP000287447">
    <property type="component" value="Unassembled WGS sequence"/>
</dbReference>